<proteinExistence type="inferred from homology"/>
<evidence type="ECO:0000256" key="4">
    <source>
        <dbReference type="ARBA" id="ARBA00022643"/>
    </source>
</evidence>
<feature type="modified residue" description="FMN phosphoryl threonine" evidence="10">
    <location>
        <position position="158"/>
    </location>
</feature>
<reference evidence="12 13" key="2">
    <citation type="submission" date="2014-07" db="EMBL/GenBank/DDBJ databases">
        <title>Porphyromonadaceae bacterium OUH 334697 = ATCC BAA-2682 = DSM 28341 draft genome.</title>
        <authorList>
            <person name="Sydenham T.V."/>
            <person name="Hasman H."/>
            <person name="Justesen U.S."/>
        </authorList>
    </citation>
    <scope>NUCLEOTIDE SEQUENCE [LARGE SCALE GENOMIC DNA]</scope>
    <source>
        <strain evidence="12 13">OUH 334697</strain>
    </source>
</reference>
<dbReference type="GO" id="GO:0005886">
    <property type="term" value="C:plasma membrane"/>
    <property type="evidence" value="ECO:0007669"/>
    <property type="project" value="UniProtKB-SubCell"/>
</dbReference>
<dbReference type="InterPro" id="IPR004338">
    <property type="entry name" value="NqrB/RnfD"/>
</dbReference>
<dbReference type="Pfam" id="PF03116">
    <property type="entry name" value="NQR2_RnfD_RnfE"/>
    <property type="match status" value="1"/>
</dbReference>
<keyword evidence="9 10" id="KW-0472">Membrane</keyword>
<comment type="subunit">
    <text evidence="10">The complex is composed of six subunits: RnfA, RnfB, RnfC, RnfD, RnfE and RnfG.</text>
</comment>
<dbReference type="EMBL" id="JPIU01000050">
    <property type="protein sequence ID" value="KIO42723.1"/>
    <property type="molecule type" value="Genomic_DNA"/>
</dbReference>
<keyword evidence="2 10" id="KW-0597">Phosphoprotein</keyword>
<feature type="transmembrane region" description="Helical" evidence="10">
    <location>
        <begin position="125"/>
        <end position="144"/>
    </location>
</feature>
<accession>A0A0C3M8E0</accession>
<comment type="similarity">
    <text evidence="10">Belongs to the NqrB/RnfD family.</text>
</comment>
<organism evidence="11 14">
    <name type="scientific">Sanguibacteroides justesenii</name>
    <dbReference type="NCBI Taxonomy" id="1547597"/>
    <lineage>
        <taxon>Bacteria</taxon>
        <taxon>Pseudomonadati</taxon>
        <taxon>Bacteroidota</taxon>
        <taxon>Bacteroidia</taxon>
        <taxon>Bacteroidales</taxon>
        <taxon>Porphyromonadaceae</taxon>
        <taxon>Sanguibacteroides</taxon>
    </lineage>
</organism>
<keyword evidence="3 10" id="KW-0285">Flavoprotein</keyword>
<dbReference type="RefSeq" id="WP_041502538.1">
    <property type="nucleotide sequence ID" value="NZ_JPIT01000009.1"/>
</dbReference>
<dbReference type="EC" id="7.-.-.-" evidence="10"/>
<keyword evidence="5 10" id="KW-0812">Transmembrane</keyword>
<dbReference type="GO" id="GO:0055085">
    <property type="term" value="P:transmembrane transport"/>
    <property type="evidence" value="ECO:0007669"/>
    <property type="project" value="InterPro"/>
</dbReference>
<evidence type="ECO:0000256" key="5">
    <source>
        <dbReference type="ARBA" id="ARBA00022692"/>
    </source>
</evidence>
<dbReference type="EMBL" id="JPIT01000009">
    <property type="protein sequence ID" value="KIO46452.1"/>
    <property type="molecule type" value="Genomic_DNA"/>
</dbReference>
<reference evidence="11 14" key="1">
    <citation type="submission" date="2014-07" db="EMBL/GenBank/DDBJ databases">
        <title>Porphyromonadaceae bacterium OUH 308042 = ATCC BAA-2681 = DSM 28342 draft genome.</title>
        <authorList>
            <person name="Sydenham T.V."/>
            <person name="Hasman H."/>
            <person name="Justensen U.S."/>
        </authorList>
    </citation>
    <scope>NUCLEOTIDE SEQUENCE [LARGE SCALE GENOMIC DNA]</scope>
    <source>
        <strain evidence="11 14">OUH 308042</strain>
    </source>
</reference>
<evidence type="ECO:0000313" key="12">
    <source>
        <dbReference type="EMBL" id="KIO46452.1"/>
    </source>
</evidence>
<keyword evidence="7 10" id="KW-0249">Electron transport</keyword>
<feature type="transmembrane region" description="Helical" evidence="10">
    <location>
        <begin position="301"/>
        <end position="319"/>
    </location>
</feature>
<comment type="subcellular location">
    <subcellularLocation>
        <location evidence="10">Cell membrane</location>
        <topology evidence="10">Multi-pass membrane protein</topology>
    </subcellularLocation>
</comment>
<evidence type="ECO:0000256" key="6">
    <source>
        <dbReference type="ARBA" id="ARBA00022967"/>
    </source>
</evidence>
<feature type="transmembrane region" description="Helical" evidence="10">
    <location>
        <begin position="244"/>
        <end position="265"/>
    </location>
</feature>
<feature type="transmembrane region" description="Helical" evidence="10">
    <location>
        <begin position="192"/>
        <end position="212"/>
    </location>
</feature>
<feature type="transmembrane region" description="Helical" evidence="10">
    <location>
        <begin position="95"/>
        <end position="113"/>
    </location>
</feature>
<evidence type="ECO:0000313" key="13">
    <source>
        <dbReference type="Proteomes" id="UP000031937"/>
    </source>
</evidence>
<dbReference type="GO" id="GO:0022900">
    <property type="term" value="P:electron transport chain"/>
    <property type="evidence" value="ECO:0007669"/>
    <property type="project" value="UniProtKB-UniRule"/>
</dbReference>
<dbReference type="PANTHER" id="PTHR30578:SF0">
    <property type="entry name" value="ION-TRANSLOCATING OXIDOREDUCTASE COMPLEX SUBUNIT D"/>
    <property type="match status" value="1"/>
</dbReference>
<dbReference type="InterPro" id="IPR011303">
    <property type="entry name" value="RnfD_bac"/>
</dbReference>
<sequence>MSNLIISPSPHIHSRDSIEKNMYGVLIALIPAFICAIVFFGLGAITVTLTSVIACLVFEYLIQKYILKQQPTIWDGSAIITGVLLAFNLPSSLPVWIVIIGALVAIGVGKMSFGGLGNNIFNPALVGRVFLLISFPVQMTTWPIPHGFSTTDALTGATPLAIAKGAFKTGQPISDALSAAGFSNEDLVLGNIGGSLGEVAALALLLGFAYMLIRRIITWHIPVTIFATVIIFSGILHLASPDQFAGPVFHLFTGGMMLGAIFMATDYVTSPMSYKGMFIYGAGIGLLTVVIRNFGAYPEGMSFAILIMNGFTPLINRYCKPVRFA</sequence>
<feature type="transmembrane region" description="Helical" evidence="10">
    <location>
        <begin position="219"/>
        <end position="238"/>
    </location>
</feature>
<dbReference type="NCBIfam" id="TIGR01946">
    <property type="entry name" value="rnfD"/>
    <property type="match status" value="1"/>
</dbReference>
<feature type="transmembrane region" description="Helical" evidence="10">
    <location>
        <begin position="21"/>
        <end position="39"/>
    </location>
</feature>
<evidence type="ECO:0000256" key="2">
    <source>
        <dbReference type="ARBA" id="ARBA00022553"/>
    </source>
</evidence>
<feature type="transmembrane region" description="Helical" evidence="10">
    <location>
        <begin position="277"/>
        <end position="295"/>
    </location>
</feature>
<comment type="caution">
    <text evidence="11">The sequence shown here is derived from an EMBL/GenBank/DDBJ whole genome shotgun (WGS) entry which is preliminary data.</text>
</comment>
<evidence type="ECO:0000256" key="8">
    <source>
        <dbReference type="ARBA" id="ARBA00022989"/>
    </source>
</evidence>
<keyword evidence="8 10" id="KW-1133">Transmembrane helix</keyword>
<keyword evidence="1 10" id="KW-0813">Transport</keyword>
<evidence type="ECO:0000313" key="14">
    <source>
        <dbReference type="Proteomes" id="UP000031980"/>
    </source>
</evidence>
<keyword evidence="14" id="KW-1185">Reference proteome</keyword>
<name>A0A0C3M8E0_9PORP</name>
<evidence type="ECO:0000256" key="1">
    <source>
        <dbReference type="ARBA" id="ARBA00022448"/>
    </source>
</evidence>
<keyword evidence="10" id="KW-1003">Cell membrane</keyword>
<dbReference type="OrthoDB" id="9776359at2"/>
<evidence type="ECO:0000256" key="7">
    <source>
        <dbReference type="ARBA" id="ARBA00022982"/>
    </source>
</evidence>
<dbReference type="PANTHER" id="PTHR30578">
    <property type="entry name" value="ELECTRON TRANSPORT COMPLEX PROTEIN RNFD"/>
    <property type="match status" value="1"/>
</dbReference>
<comment type="function">
    <text evidence="10">Part of a membrane-bound complex that couples electron transfer with translocation of ions across the membrane.</text>
</comment>
<keyword evidence="6 10" id="KW-1278">Translocase</keyword>
<keyword evidence="11" id="KW-0830">Ubiquinone</keyword>
<evidence type="ECO:0000256" key="10">
    <source>
        <dbReference type="HAMAP-Rule" id="MF_00462"/>
    </source>
</evidence>
<dbReference type="HAMAP" id="MF_00462">
    <property type="entry name" value="RsxD_RnfD"/>
    <property type="match status" value="1"/>
</dbReference>
<dbReference type="Proteomes" id="UP000031937">
    <property type="component" value="Unassembled WGS sequence"/>
</dbReference>
<dbReference type="Proteomes" id="UP000031980">
    <property type="component" value="Unassembled WGS sequence"/>
</dbReference>
<gene>
    <name evidence="10" type="primary">rnfD</name>
    <name evidence="11" type="ORF">BA92_14320</name>
    <name evidence="12" type="ORF">IE90_03585</name>
</gene>
<keyword evidence="4 10" id="KW-0288">FMN</keyword>
<evidence type="ECO:0000256" key="3">
    <source>
        <dbReference type="ARBA" id="ARBA00022630"/>
    </source>
</evidence>
<dbReference type="AlphaFoldDB" id="A0A0C3M8E0"/>
<evidence type="ECO:0000256" key="9">
    <source>
        <dbReference type="ARBA" id="ARBA00023136"/>
    </source>
</evidence>
<comment type="cofactor">
    <cofactor evidence="10">
        <name>FMN</name>
        <dbReference type="ChEBI" id="CHEBI:58210"/>
    </cofactor>
</comment>
<protein>
    <recommendedName>
        <fullName evidence="10">Ion-translocating oxidoreductase complex subunit D</fullName>
        <ecNumber evidence="10">7.-.-.-</ecNumber>
    </recommendedName>
    <alternativeName>
        <fullName evidence="10">Rnf electron transport complex subunit D</fullName>
    </alternativeName>
</protein>
<evidence type="ECO:0000313" key="11">
    <source>
        <dbReference type="EMBL" id="KIO42723.1"/>
    </source>
</evidence>